<evidence type="ECO:0000313" key="4">
    <source>
        <dbReference type="Proteomes" id="UP000016649"/>
    </source>
</evidence>
<dbReference type="Pfam" id="PF01613">
    <property type="entry name" value="Flavin_Reduct"/>
    <property type="match status" value="1"/>
</dbReference>
<keyword evidence="4" id="KW-1185">Reference proteome</keyword>
<dbReference type="EMBL" id="AWVH01000025">
    <property type="protein sequence ID" value="ERJ93477.1"/>
    <property type="molecule type" value="Genomic_DNA"/>
</dbReference>
<evidence type="ECO:0000256" key="1">
    <source>
        <dbReference type="ARBA" id="ARBA00038054"/>
    </source>
</evidence>
<comment type="caution">
    <text evidence="3">The sequence shown here is derived from an EMBL/GenBank/DDBJ whole genome shotgun (WGS) entry which is preliminary data.</text>
</comment>
<dbReference type="SUPFAM" id="SSF50475">
    <property type="entry name" value="FMN-binding split barrel"/>
    <property type="match status" value="1"/>
</dbReference>
<feature type="domain" description="Flavin reductase like" evidence="2">
    <location>
        <begin position="45"/>
        <end position="179"/>
    </location>
</feature>
<dbReference type="InterPro" id="IPR002563">
    <property type="entry name" value="Flavin_Rdtase-like_dom"/>
</dbReference>
<organism evidence="3 4">
    <name type="scientific">Treponema lecithinolyticum ATCC 700332</name>
    <dbReference type="NCBI Taxonomy" id="1321815"/>
    <lineage>
        <taxon>Bacteria</taxon>
        <taxon>Pseudomonadati</taxon>
        <taxon>Spirochaetota</taxon>
        <taxon>Spirochaetia</taxon>
        <taxon>Spirochaetales</taxon>
        <taxon>Treponemataceae</taxon>
        <taxon>Treponema</taxon>
    </lineage>
</organism>
<dbReference type="Gene3D" id="2.30.110.10">
    <property type="entry name" value="Electron Transport, Fmn-binding Protein, Chain A"/>
    <property type="match status" value="1"/>
</dbReference>
<evidence type="ECO:0000313" key="3">
    <source>
        <dbReference type="EMBL" id="ERJ93477.1"/>
    </source>
</evidence>
<dbReference type="PANTHER" id="PTHR43567">
    <property type="entry name" value="FLAVOREDOXIN-RELATED-RELATED"/>
    <property type="match status" value="1"/>
</dbReference>
<comment type="similarity">
    <text evidence="1">Belongs to the flavoredoxin family.</text>
</comment>
<dbReference type="PANTHER" id="PTHR43567:SF5">
    <property type="entry name" value="HYPOTHETICAL CYTOSOLIC PROTEIN"/>
    <property type="match status" value="1"/>
</dbReference>
<dbReference type="InterPro" id="IPR012349">
    <property type="entry name" value="Split_barrel_FMN-bd"/>
</dbReference>
<dbReference type="RefSeq" id="WP_021687161.1">
    <property type="nucleotide sequence ID" value="NZ_KI260564.1"/>
</dbReference>
<evidence type="ECO:0000259" key="2">
    <source>
        <dbReference type="Pfam" id="PF01613"/>
    </source>
</evidence>
<accession>A0ABN0NZJ7</accession>
<sequence>MKNFTQIQPAKLNENTIKLIGNDWMLVTSGVLSKTPDEHHTWNTMTASWGGMGFLWNKNVAFVFVRPQRYTFEFTQKFDKLTLSFFPETYRRALEFCGTKSGRDYDKAAETGLTAVQTPNGSVAFEQARIILDCTKLYADDIRAERFIDTKVISQQYPKHDFHRMYVCEINGVWVKEAKNS</sequence>
<name>A0ABN0NZJ7_TRELE</name>
<reference evidence="3 4" key="1">
    <citation type="submission" date="2013-08" db="EMBL/GenBank/DDBJ databases">
        <authorList>
            <person name="Weinstock G."/>
            <person name="Sodergren E."/>
            <person name="Wylie T."/>
            <person name="Fulton L."/>
            <person name="Fulton R."/>
            <person name="Fronick C."/>
            <person name="O'Laughlin M."/>
            <person name="Godfrey J."/>
            <person name="Miner T."/>
            <person name="Herter B."/>
            <person name="Appelbaum E."/>
            <person name="Cordes M."/>
            <person name="Lek S."/>
            <person name="Wollam A."/>
            <person name="Pepin K.H."/>
            <person name="Palsikar V.B."/>
            <person name="Mitreva M."/>
            <person name="Wilson R.K."/>
        </authorList>
    </citation>
    <scope>NUCLEOTIDE SEQUENCE [LARGE SCALE GENOMIC DNA]</scope>
    <source>
        <strain evidence="3 4">ATCC 700332</strain>
    </source>
</reference>
<dbReference type="InterPro" id="IPR052174">
    <property type="entry name" value="Flavoredoxin"/>
</dbReference>
<gene>
    <name evidence="3" type="ORF">HMPREF9193_00947</name>
</gene>
<dbReference type="Proteomes" id="UP000016649">
    <property type="component" value="Unassembled WGS sequence"/>
</dbReference>
<proteinExistence type="inferred from homology"/>
<protein>
    <recommendedName>
        <fullName evidence="2">Flavin reductase like domain-containing protein</fullName>
    </recommendedName>
</protein>